<dbReference type="AlphaFoldDB" id="A0A061F8N4"/>
<dbReference type="InParanoid" id="A0A061F8N4"/>
<accession>A0A061F8N4</accession>
<dbReference type="HOGENOM" id="CLU_2626954_0_0_1"/>
<evidence type="ECO:0008006" key="3">
    <source>
        <dbReference type="Google" id="ProtNLM"/>
    </source>
</evidence>
<dbReference type="Gramene" id="EOY13233">
    <property type="protein sequence ID" value="EOY13233"/>
    <property type="gene ID" value="TCM_031755"/>
</dbReference>
<reference evidence="1 2" key="1">
    <citation type="journal article" date="2013" name="Genome Biol.">
        <title>The genome sequence of the most widely cultivated cacao type and its use to identify candidate genes regulating pod color.</title>
        <authorList>
            <person name="Motamayor J.C."/>
            <person name="Mockaitis K."/>
            <person name="Schmutz J."/>
            <person name="Haiminen N."/>
            <person name="Iii D.L."/>
            <person name="Cornejo O."/>
            <person name="Findley S.D."/>
            <person name="Zheng P."/>
            <person name="Utro F."/>
            <person name="Royaert S."/>
            <person name="Saski C."/>
            <person name="Jenkins J."/>
            <person name="Podicheti R."/>
            <person name="Zhao M."/>
            <person name="Scheffler B.E."/>
            <person name="Stack J.C."/>
            <person name="Feltus F.A."/>
            <person name="Mustiga G.M."/>
            <person name="Amores F."/>
            <person name="Phillips W."/>
            <person name="Marelli J.P."/>
            <person name="May G.D."/>
            <person name="Shapiro H."/>
            <person name="Ma J."/>
            <person name="Bustamante C.D."/>
            <person name="Schnell R.J."/>
            <person name="Main D."/>
            <person name="Gilbert D."/>
            <person name="Parida L."/>
            <person name="Kuhn D.N."/>
        </authorList>
    </citation>
    <scope>NUCLEOTIDE SEQUENCE [LARGE SCALE GENOMIC DNA]</scope>
    <source>
        <strain evidence="2">cv. Matina 1-6</strain>
    </source>
</reference>
<sequence length="78" mass="8873">MQMAIPTDFMEHLPHYEGGWTTFYPVHDHKHVRAKSLKPGDKIIFRVEENAANSAPRYTIAAQRKIVLLGNAAWTGKI</sequence>
<gene>
    <name evidence="1" type="ORF">TCM_031755</name>
</gene>
<evidence type="ECO:0000313" key="1">
    <source>
        <dbReference type="EMBL" id="EOY13233.1"/>
    </source>
</evidence>
<evidence type="ECO:0000313" key="2">
    <source>
        <dbReference type="Proteomes" id="UP000026915"/>
    </source>
</evidence>
<dbReference type="EMBL" id="CM001885">
    <property type="protein sequence ID" value="EOY13233.1"/>
    <property type="molecule type" value="Genomic_DNA"/>
</dbReference>
<protein>
    <recommendedName>
        <fullName evidence="3">TF-B3 domain-containing protein</fullName>
    </recommendedName>
</protein>
<dbReference type="Proteomes" id="UP000026915">
    <property type="component" value="Chromosome 7"/>
</dbReference>
<organism evidence="1 2">
    <name type="scientific">Theobroma cacao</name>
    <name type="common">Cacao</name>
    <name type="synonym">Cocoa</name>
    <dbReference type="NCBI Taxonomy" id="3641"/>
    <lineage>
        <taxon>Eukaryota</taxon>
        <taxon>Viridiplantae</taxon>
        <taxon>Streptophyta</taxon>
        <taxon>Embryophyta</taxon>
        <taxon>Tracheophyta</taxon>
        <taxon>Spermatophyta</taxon>
        <taxon>Magnoliopsida</taxon>
        <taxon>eudicotyledons</taxon>
        <taxon>Gunneridae</taxon>
        <taxon>Pentapetalae</taxon>
        <taxon>rosids</taxon>
        <taxon>malvids</taxon>
        <taxon>Malvales</taxon>
        <taxon>Malvaceae</taxon>
        <taxon>Byttnerioideae</taxon>
        <taxon>Theobroma</taxon>
    </lineage>
</organism>
<keyword evidence="2" id="KW-1185">Reference proteome</keyword>
<proteinExistence type="predicted"/>
<name>A0A061F8N4_THECC</name>